<feature type="chain" id="PRO_5004671532" evidence="2">
    <location>
        <begin position="27"/>
        <end position="659"/>
    </location>
</feature>
<dbReference type="Proteomes" id="UP000030744">
    <property type="component" value="Unassembled WGS sequence"/>
</dbReference>
<dbReference type="AlphaFoldDB" id="U6KGZ8"/>
<evidence type="ECO:0000256" key="1">
    <source>
        <dbReference type="SAM" id="MobiDB-lite"/>
    </source>
</evidence>
<sequence>MQQYASCKSRAAGLLLWLQALRRLSAHAREEATGRAVALLRSIPSTGIAPWRDGDQEKPAPFVIAISRPLQRLALRELLGCDTNFSDSIQQRADPALDATGNKETMDVVKGTAETSWRQLCASTNIGLEKLRSGAVLLTLELPSAVHDRGNDRLSNSEHGTVSARYTQEPRASDAAPAGNPVAGYRTTAAKKEASDYTDPLGDLSESVCALTEAAMVRAIALTLVEAADVLVVPLSYDGLVSVPRSHDHWKGNEYGELLCLGGITPGEEGGPTATRDNGRVRQECQPPLRTEPKPAHAHVRLPEDVLQLLQAMRQLINAEIFQEEASSSTRQSRIRPNKSTGPVSLGTNRPRRLPLFVIALEVISTARVGVFGMHSPERGKDTRDEIDHLIQGIEPRNASVKQIADALAALLTREHVSGPPNAFEFPGYALSSNVCGAAFRLSLAHARLSLQRRALREELRRSVEREIRTIFLRWALQIESNLRLSLRAELVAALQRDARRFESLTPGIIRKALTTLDERLALLLPHAPGVTDQQPVESLLGSRETPPGLLEQTDVAKISDASAKAARDRQLCRKFYHSLVEIHLLLLQKAARDFSAMATELSRSPLAALLRQQHGYSRYNTGPVQFLFGFTNDSEGLESGRNAAFRLQPKLHFDIEVD</sequence>
<organism evidence="3 4">
    <name type="scientific">Eimeria mitis</name>
    <dbReference type="NCBI Taxonomy" id="44415"/>
    <lineage>
        <taxon>Eukaryota</taxon>
        <taxon>Sar</taxon>
        <taxon>Alveolata</taxon>
        <taxon>Apicomplexa</taxon>
        <taxon>Conoidasida</taxon>
        <taxon>Coccidia</taxon>
        <taxon>Eucoccidiorida</taxon>
        <taxon>Eimeriorina</taxon>
        <taxon>Eimeriidae</taxon>
        <taxon>Eimeria</taxon>
    </lineage>
</organism>
<reference evidence="3" key="2">
    <citation type="submission" date="2013-10" db="EMBL/GenBank/DDBJ databases">
        <authorList>
            <person name="Aslett M."/>
        </authorList>
    </citation>
    <scope>NUCLEOTIDE SEQUENCE [LARGE SCALE GENOMIC DNA]</scope>
    <source>
        <strain evidence="3">Houghton</strain>
    </source>
</reference>
<evidence type="ECO:0000313" key="3">
    <source>
        <dbReference type="EMBL" id="CDJ36056.1"/>
    </source>
</evidence>
<dbReference type="EMBL" id="HG735515">
    <property type="protein sequence ID" value="CDJ36056.1"/>
    <property type="molecule type" value="Genomic_DNA"/>
</dbReference>
<accession>U6KGZ8</accession>
<dbReference type="VEuPathDB" id="ToxoDB:EMH_0029350"/>
<dbReference type="GeneID" id="60403920"/>
<reference evidence="3" key="1">
    <citation type="submission" date="2013-10" db="EMBL/GenBank/DDBJ databases">
        <title>Genomic analysis of the causative agents of coccidiosis in chickens.</title>
        <authorList>
            <person name="Reid A.J."/>
            <person name="Blake D."/>
            <person name="Billington K."/>
            <person name="Browne H."/>
            <person name="Dunn M."/>
            <person name="Hung S."/>
            <person name="Kawahara F."/>
            <person name="Miranda-Saavedra D."/>
            <person name="Mourier T."/>
            <person name="Nagra H."/>
            <person name="Otto T.D."/>
            <person name="Rawlings N."/>
            <person name="Sanchez A."/>
            <person name="Sanders M."/>
            <person name="Subramaniam C."/>
            <person name="Tay Y."/>
            <person name="Dear P."/>
            <person name="Doerig C."/>
            <person name="Gruber A."/>
            <person name="Parkinson J."/>
            <person name="Shirley M."/>
            <person name="Wan K.L."/>
            <person name="Berriman M."/>
            <person name="Tomley F."/>
            <person name="Pain A."/>
        </authorList>
    </citation>
    <scope>NUCLEOTIDE SEQUENCE [LARGE SCALE GENOMIC DNA]</scope>
    <source>
        <strain evidence="3">Houghton</strain>
    </source>
</reference>
<keyword evidence="4" id="KW-1185">Reference proteome</keyword>
<feature type="compositionally biased region" description="Polar residues" evidence="1">
    <location>
        <begin position="157"/>
        <end position="166"/>
    </location>
</feature>
<feature type="signal peptide" evidence="2">
    <location>
        <begin position="1"/>
        <end position="26"/>
    </location>
</feature>
<feature type="region of interest" description="Disordered" evidence="1">
    <location>
        <begin position="148"/>
        <end position="183"/>
    </location>
</feature>
<feature type="region of interest" description="Disordered" evidence="1">
    <location>
        <begin position="327"/>
        <end position="347"/>
    </location>
</feature>
<dbReference type="RefSeq" id="XP_037878345.1">
    <property type="nucleotide sequence ID" value="XM_038022491.1"/>
</dbReference>
<gene>
    <name evidence="3" type="ORF">EMH_0029350</name>
</gene>
<evidence type="ECO:0000256" key="2">
    <source>
        <dbReference type="SAM" id="SignalP"/>
    </source>
</evidence>
<keyword evidence="2" id="KW-0732">Signal</keyword>
<dbReference type="OrthoDB" id="364384at2759"/>
<name>U6KGZ8_9EIME</name>
<protein>
    <submittedName>
        <fullName evidence="3">Uncharacterized protein</fullName>
    </submittedName>
</protein>
<feature type="compositionally biased region" description="Polar residues" evidence="1">
    <location>
        <begin position="338"/>
        <end position="347"/>
    </location>
</feature>
<proteinExistence type="predicted"/>
<evidence type="ECO:0000313" key="4">
    <source>
        <dbReference type="Proteomes" id="UP000030744"/>
    </source>
</evidence>